<accession>N1QH85</accession>
<dbReference type="GeneID" id="27900418"/>
<feature type="compositionally biased region" description="Basic and acidic residues" evidence="2">
    <location>
        <begin position="98"/>
        <end position="107"/>
    </location>
</feature>
<dbReference type="RefSeq" id="XP_016764707.1">
    <property type="nucleotide sequence ID" value="XM_016903281.1"/>
</dbReference>
<feature type="compositionally biased region" description="Basic and acidic residues" evidence="2">
    <location>
        <begin position="1178"/>
        <end position="1192"/>
    </location>
</feature>
<feature type="region of interest" description="Disordered" evidence="2">
    <location>
        <begin position="1"/>
        <end position="437"/>
    </location>
</feature>
<feature type="compositionally biased region" description="Low complexity" evidence="2">
    <location>
        <begin position="674"/>
        <end position="693"/>
    </location>
</feature>
<feature type="compositionally biased region" description="Polar residues" evidence="2">
    <location>
        <begin position="773"/>
        <end position="783"/>
    </location>
</feature>
<dbReference type="Pfam" id="PF08238">
    <property type="entry name" value="Sel1"/>
    <property type="match status" value="7"/>
</dbReference>
<organism evidence="3 4">
    <name type="scientific">Sphaerulina musiva (strain SO2202)</name>
    <name type="common">Poplar stem canker fungus</name>
    <name type="synonym">Septoria musiva</name>
    <dbReference type="NCBI Taxonomy" id="692275"/>
    <lineage>
        <taxon>Eukaryota</taxon>
        <taxon>Fungi</taxon>
        <taxon>Dikarya</taxon>
        <taxon>Ascomycota</taxon>
        <taxon>Pezizomycotina</taxon>
        <taxon>Dothideomycetes</taxon>
        <taxon>Dothideomycetidae</taxon>
        <taxon>Mycosphaerellales</taxon>
        <taxon>Mycosphaerellaceae</taxon>
        <taxon>Sphaerulina</taxon>
    </lineage>
</organism>
<feature type="compositionally biased region" description="Basic and acidic residues" evidence="2">
    <location>
        <begin position="245"/>
        <end position="273"/>
    </location>
</feature>
<sequence>MAYDQNSAYEPPRRPYQARPQPPPAPVSHGYNQYSDYASTPFDQRQAQYDQTSYPQEPLQNGGYNQHYQRGIDQGYGSGYEQARSRPPPPPQQQQHENQYRQEHYGEQQDYGNGDRSYDARYQPRAQQQRAPPGQQRGPAPNGRPMHGDPTSQQPQWEQYDQRPAQDQYAPQLPGGYSNGYSNDAPSQQAPNTQKRQQPQQPQQPQPPGRSSMEEWKARERAKMKAEARSPETLPFDNAFPVFGDNKKDERPDSKQSERRNGQGSRDQERRPMALEGQRSYGSGENGYQNPASRPDMERRDVYPEPPQNGRHEMSAPQHSQQGRPAYPQAPPPNQVGSPIDQHFDFGLGQDAPRQANGYHQNHYPQPSSNQQGYAPAEPGQRAMPQSRGPGSVPPIDTSRAQHHQNPVYNNHQPLSPAHVPPRPSTSHGARPQGGHQATVPLAQLQNGTLHDDYASLPSKPFARVENSRPASLGDIYDDYGAEPAPPPKPLQRRPTNREEEIEADMPDFDNVAPARTSHLGKLLPANGPSTSPLPPAVTPAGHPGLPQSSSMPDVRYEQSAQPYPPSDRRLPPAERGPPRHDGYHGGASSVPPQGYAQRPPPGAQDPRLRQGPANNMQPPRAPFAHEPQVRRSLDDGRPLPYRNGPPPPQRFDAQGRPLAPRGPPHGMRGGPNGMHPRGGPNGMPMGRGFPGRPDLDRQGTTWSDPGRTGSAPPSQGPPPNGMGAPLSQQRSAPDRNPPPHNPDALPFHPVPVRPGLLDRGGDPPPSQPPPNRNYNGSHSSPPGQVANGDASHQRQVSTDPFAQPVTHAELERLRAAVDNAPSNMNLALVLVKKLVEASNVLATEGGRADPRTTSKNREKFVMEAHKRLKRLVGGGFPEAQFYLADCYGSGALGLEIDPKEAFKLYQAAAKENHAESAYRTAVCCEMGAEEGGGTSRDYAKAVQWYRRAATLGDGPGMYKLGAILLKGLLGQQRNVVEAVIWLKRGAEKADADNPHALHELAQIYESENTNPEIRSKVVADDSYARQLFEKAAGLGYKHSQFRLGQAWEYGSLGCGIDNRTSIAYYTKAAAQGEHGAELALSGWYLTGAPGILENSDTEAYLWARKAASSEPPLPKAMFAMGYFTENGIGCPQSMEEARKWYSRSASYKFPKAIERLEELKRNGGKKEKAMPQNGKLSRKDQKKDEENCVVM</sequence>
<feature type="compositionally biased region" description="Basic and acidic residues" evidence="2">
    <location>
        <begin position="567"/>
        <end position="584"/>
    </location>
</feature>
<keyword evidence="4" id="KW-1185">Reference proteome</keyword>
<evidence type="ECO:0000313" key="4">
    <source>
        <dbReference type="Proteomes" id="UP000016931"/>
    </source>
</evidence>
<evidence type="ECO:0008006" key="5">
    <source>
        <dbReference type="Google" id="ProtNLM"/>
    </source>
</evidence>
<dbReference type="InterPro" id="IPR011990">
    <property type="entry name" value="TPR-like_helical_dom_sf"/>
</dbReference>
<evidence type="ECO:0000256" key="1">
    <source>
        <dbReference type="ARBA" id="ARBA00022737"/>
    </source>
</evidence>
<feature type="compositionally biased region" description="Polar residues" evidence="2">
    <location>
        <begin position="280"/>
        <end position="292"/>
    </location>
</feature>
<feature type="region of interest" description="Disordered" evidence="2">
    <location>
        <begin position="1159"/>
        <end position="1192"/>
    </location>
</feature>
<protein>
    <recommendedName>
        <fullName evidence="5">HCP-like protein</fullName>
    </recommendedName>
</protein>
<feature type="compositionally biased region" description="Polar residues" evidence="2">
    <location>
        <begin position="150"/>
        <end position="159"/>
    </location>
</feature>
<keyword evidence="1" id="KW-0677">Repeat</keyword>
<dbReference type="PANTHER" id="PTHR46430:SF3">
    <property type="entry name" value="ACTIVATOR OF C KINASE PROTEIN 1"/>
    <property type="match status" value="1"/>
</dbReference>
<feature type="region of interest" description="Disordered" evidence="2">
    <location>
        <begin position="451"/>
        <end position="798"/>
    </location>
</feature>
<feature type="compositionally biased region" description="Polar residues" evidence="2">
    <location>
        <begin position="404"/>
        <end position="414"/>
    </location>
</feature>
<proteinExistence type="predicted"/>
<feature type="compositionally biased region" description="Polar residues" evidence="2">
    <location>
        <begin position="30"/>
        <end position="68"/>
    </location>
</feature>
<name>N1QH85_SPHMS</name>
<dbReference type="OrthoDB" id="272077at2759"/>
<evidence type="ECO:0000256" key="2">
    <source>
        <dbReference type="SAM" id="MobiDB-lite"/>
    </source>
</evidence>
<dbReference type="STRING" id="692275.N1QH85"/>
<dbReference type="PANTHER" id="PTHR46430">
    <property type="entry name" value="PROTEIN SKT5-RELATED"/>
    <property type="match status" value="1"/>
</dbReference>
<dbReference type="HOGENOM" id="CLU_000288_126_0_1"/>
<feature type="compositionally biased region" description="Basic and acidic residues" evidence="2">
    <location>
        <begin position="212"/>
        <end position="230"/>
    </location>
</feature>
<dbReference type="SMART" id="SM00671">
    <property type="entry name" value="SEL1"/>
    <property type="match status" value="7"/>
</dbReference>
<evidence type="ECO:0000313" key="3">
    <source>
        <dbReference type="EMBL" id="EMF16586.1"/>
    </source>
</evidence>
<dbReference type="eggNOG" id="KOG1550">
    <property type="taxonomic scope" value="Eukaryota"/>
</dbReference>
<feature type="compositionally biased region" description="Basic and acidic residues" evidence="2">
    <location>
        <begin position="1159"/>
        <end position="1170"/>
    </location>
</feature>
<dbReference type="Gene3D" id="1.25.40.10">
    <property type="entry name" value="Tetratricopeptide repeat domain"/>
    <property type="match status" value="2"/>
</dbReference>
<dbReference type="EMBL" id="KB456260">
    <property type="protein sequence ID" value="EMF16586.1"/>
    <property type="molecule type" value="Genomic_DNA"/>
</dbReference>
<feature type="compositionally biased region" description="Low complexity" evidence="2">
    <location>
        <begin position="123"/>
        <end position="145"/>
    </location>
</feature>
<dbReference type="OMA" id="CCEMGPE"/>
<dbReference type="Proteomes" id="UP000016931">
    <property type="component" value="Unassembled WGS sequence"/>
</dbReference>
<dbReference type="InterPro" id="IPR051726">
    <property type="entry name" value="Chitin_Synth_Reg"/>
</dbReference>
<feature type="compositionally biased region" description="Polar residues" evidence="2">
    <location>
        <begin position="358"/>
        <end position="373"/>
    </location>
</feature>
<feature type="compositionally biased region" description="Pro residues" evidence="2">
    <location>
        <begin position="763"/>
        <end position="772"/>
    </location>
</feature>
<dbReference type="InterPro" id="IPR006597">
    <property type="entry name" value="Sel1-like"/>
</dbReference>
<gene>
    <name evidence="3" type="ORF">SEPMUDRAFT_145808</name>
</gene>
<reference evidence="3 4" key="1">
    <citation type="journal article" date="2012" name="PLoS Pathog.">
        <title>Diverse lifestyles and strategies of plant pathogenesis encoded in the genomes of eighteen Dothideomycetes fungi.</title>
        <authorList>
            <person name="Ohm R.A."/>
            <person name="Feau N."/>
            <person name="Henrissat B."/>
            <person name="Schoch C.L."/>
            <person name="Horwitz B.A."/>
            <person name="Barry K.W."/>
            <person name="Condon B.J."/>
            <person name="Copeland A.C."/>
            <person name="Dhillon B."/>
            <person name="Glaser F."/>
            <person name="Hesse C.N."/>
            <person name="Kosti I."/>
            <person name="LaButti K."/>
            <person name="Lindquist E.A."/>
            <person name="Lucas S."/>
            <person name="Salamov A.A."/>
            <person name="Bradshaw R.E."/>
            <person name="Ciuffetti L."/>
            <person name="Hamelin R.C."/>
            <person name="Kema G.H.J."/>
            <person name="Lawrence C."/>
            <person name="Scott J.A."/>
            <person name="Spatafora J.W."/>
            <person name="Turgeon B.G."/>
            <person name="de Wit P.J.G.M."/>
            <person name="Zhong S."/>
            <person name="Goodwin S.B."/>
            <person name="Grigoriev I.V."/>
        </authorList>
    </citation>
    <scope>NUCLEOTIDE SEQUENCE [LARGE SCALE GENOMIC DNA]</scope>
    <source>
        <strain evidence="3 4">SO2202</strain>
    </source>
</reference>
<feature type="compositionally biased region" description="Basic and acidic residues" evidence="2">
    <location>
        <begin position="628"/>
        <end position="638"/>
    </location>
</feature>
<dbReference type="SUPFAM" id="SSF81901">
    <property type="entry name" value="HCP-like"/>
    <property type="match status" value="1"/>
</dbReference>
<dbReference type="AlphaFoldDB" id="N1QH85"/>
<feature type="compositionally biased region" description="Low complexity" evidence="2">
    <location>
        <begin position="188"/>
        <end position="201"/>
    </location>
</feature>